<protein>
    <recommendedName>
        <fullName evidence="5">Citrate synthase</fullName>
    </recommendedName>
</protein>
<dbReference type="SUPFAM" id="SSF48256">
    <property type="entry name" value="Citrate synthase"/>
    <property type="match status" value="1"/>
</dbReference>
<dbReference type="Gene3D" id="1.10.580.10">
    <property type="entry name" value="Citrate Synthase, domain 1"/>
    <property type="match status" value="1"/>
</dbReference>
<dbReference type="InterPro" id="IPR016143">
    <property type="entry name" value="Citrate_synth-like_sm_a-sub"/>
</dbReference>
<dbReference type="Pfam" id="PF00285">
    <property type="entry name" value="Citrate_synt"/>
    <property type="match status" value="1"/>
</dbReference>
<reference evidence="7" key="1">
    <citation type="journal article" date="2021" name="PeerJ">
        <title>Extensive microbial diversity within the chicken gut microbiome revealed by metagenomics and culture.</title>
        <authorList>
            <person name="Gilroy R."/>
            <person name="Ravi A."/>
            <person name="Getino M."/>
            <person name="Pursley I."/>
            <person name="Horton D.L."/>
            <person name="Alikhan N.F."/>
            <person name="Baker D."/>
            <person name="Gharbi K."/>
            <person name="Hall N."/>
            <person name="Watson M."/>
            <person name="Adriaenssens E.M."/>
            <person name="Foster-Nyarko E."/>
            <person name="Jarju S."/>
            <person name="Secka A."/>
            <person name="Antonio M."/>
            <person name="Oren A."/>
            <person name="Chaudhuri R.R."/>
            <person name="La Ragione R."/>
            <person name="Hildebrand F."/>
            <person name="Pallen M.J."/>
        </authorList>
    </citation>
    <scope>NUCLEOTIDE SEQUENCE</scope>
    <source>
        <strain evidence="7">CHK187-11901</strain>
    </source>
</reference>
<dbReference type="InterPro" id="IPR002020">
    <property type="entry name" value="Citrate_synthase"/>
</dbReference>
<comment type="catalytic activity">
    <reaction evidence="4">
        <text>oxaloacetate + acetyl-CoA + H2O = citrate + CoA + H(+)</text>
        <dbReference type="Rhea" id="RHEA:16845"/>
        <dbReference type="ChEBI" id="CHEBI:15377"/>
        <dbReference type="ChEBI" id="CHEBI:15378"/>
        <dbReference type="ChEBI" id="CHEBI:16452"/>
        <dbReference type="ChEBI" id="CHEBI:16947"/>
        <dbReference type="ChEBI" id="CHEBI:57287"/>
        <dbReference type="ChEBI" id="CHEBI:57288"/>
        <dbReference type="EC" id="2.3.3.16"/>
    </reaction>
</comment>
<dbReference type="InterPro" id="IPR024176">
    <property type="entry name" value="Citrate_synthase_bac-typ"/>
</dbReference>
<proteinExistence type="inferred from homology"/>
<dbReference type="GO" id="GO:0005975">
    <property type="term" value="P:carbohydrate metabolic process"/>
    <property type="evidence" value="ECO:0007669"/>
    <property type="project" value="TreeGrafter"/>
</dbReference>
<dbReference type="InterPro" id="IPR016142">
    <property type="entry name" value="Citrate_synth-like_lrg_a-sub"/>
</dbReference>
<gene>
    <name evidence="7" type="ORF">H9702_03435</name>
</gene>
<accession>A0A9D2NPP1</accession>
<keyword evidence="3 5" id="KW-0808">Transferase</keyword>
<evidence type="ECO:0000256" key="3">
    <source>
        <dbReference type="ARBA" id="ARBA00022679"/>
    </source>
</evidence>
<comment type="similarity">
    <text evidence="2 5">Belongs to the citrate synthase family.</text>
</comment>
<evidence type="ECO:0000256" key="2">
    <source>
        <dbReference type="ARBA" id="ARBA00010566"/>
    </source>
</evidence>
<reference evidence="7" key="2">
    <citation type="submission" date="2021-04" db="EMBL/GenBank/DDBJ databases">
        <authorList>
            <person name="Gilroy R."/>
        </authorList>
    </citation>
    <scope>NUCLEOTIDE SEQUENCE</scope>
    <source>
        <strain evidence="7">CHK187-11901</strain>
    </source>
</reference>
<evidence type="ECO:0000313" key="8">
    <source>
        <dbReference type="Proteomes" id="UP000823896"/>
    </source>
</evidence>
<feature type="active site" evidence="6">
    <location>
        <position position="378"/>
    </location>
</feature>
<evidence type="ECO:0000256" key="4">
    <source>
        <dbReference type="ARBA" id="ARBA00049288"/>
    </source>
</evidence>
<dbReference type="NCBIfam" id="NF010635">
    <property type="entry name" value="PRK14032.1"/>
    <property type="match status" value="1"/>
</dbReference>
<dbReference type="Gene3D" id="1.10.230.10">
    <property type="entry name" value="Cytochrome P450-Terp, domain 2"/>
    <property type="match status" value="1"/>
</dbReference>
<evidence type="ECO:0000256" key="5">
    <source>
        <dbReference type="PIRNR" id="PIRNR001369"/>
    </source>
</evidence>
<dbReference type="PANTHER" id="PTHR11739:SF4">
    <property type="entry name" value="CITRATE SYNTHASE, PEROXISOMAL"/>
    <property type="match status" value="1"/>
</dbReference>
<feature type="active site" evidence="6">
    <location>
        <position position="321"/>
    </location>
</feature>
<dbReference type="Proteomes" id="UP000823896">
    <property type="component" value="Unassembled WGS sequence"/>
</dbReference>
<dbReference type="PANTHER" id="PTHR11739">
    <property type="entry name" value="CITRATE SYNTHASE"/>
    <property type="match status" value="1"/>
</dbReference>
<dbReference type="AlphaFoldDB" id="A0A9D2NPP1"/>
<comment type="pathway">
    <text evidence="1">Carbohydrate metabolism; tricarboxylic acid cycle.</text>
</comment>
<dbReference type="InterPro" id="IPR036969">
    <property type="entry name" value="Citrate_synthase_sf"/>
</dbReference>
<name>A0A9D2NPP1_9FIRM</name>
<evidence type="ECO:0000256" key="6">
    <source>
        <dbReference type="PIRSR" id="PIRSR001369-1"/>
    </source>
</evidence>
<evidence type="ECO:0000313" key="7">
    <source>
        <dbReference type="EMBL" id="HJC36167.1"/>
    </source>
</evidence>
<dbReference type="GO" id="GO:0036440">
    <property type="term" value="F:citrate synthase activity"/>
    <property type="evidence" value="ECO:0007669"/>
    <property type="project" value="UniProtKB-EC"/>
</dbReference>
<dbReference type="PIRSF" id="PIRSF001369">
    <property type="entry name" value="Citrate_synth"/>
    <property type="match status" value="1"/>
</dbReference>
<dbReference type="GO" id="GO:0005829">
    <property type="term" value="C:cytosol"/>
    <property type="evidence" value="ECO:0007669"/>
    <property type="project" value="TreeGrafter"/>
</dbReference>
<dbReference type="PRINTS" id="PR00143">
    <property type="entry name" value="CITRTSNTHASE"/>
</dbReference>
<sequence>MESYFDSCFQLAVTQNQIDNDLYRLYNVKKGLRNEDGTGVRIGLTRIADVVGYEYKDGTKMPCEGKLIYRGYEIRALVENKPHMGFEETCFLLLFGWLPSAAQLQRFHETLTRAYELPHRFMEANIFPTHSSHLMNRLQQMVLALFDYDEDPENTSPLNTLRQGVELLARMPALITSLFQVKQHHYDRQSLTIHYPQEELSIAENILYLLREDHSYTPAEAAALDVLLMLHADHGGGNNSTFTNVVVASTGSDFFSTISASIGSLKGPRHGGANLRVVEMMAAMQEEIGLDPSDEQLRDILMRLLNRDFYDHAGLIYGIGHAIYTLSDPRAEIIRSYCERLAKEKGREQEFTFYRRFEQMAITIMKEVKGIDVCANVDLYSGFAYTMLNIPRELYTPLFVCSRISGWLAHNIENKLYDGRIMRPATRYVGELHEYVKMEERNDEDCYRI</sequence>
<organism evidence="7 8">
    <name type="scientific">Candidatus Merdibacter merdavium</name>
    <dbReference type="NCBI Taxonomy" id="2838692"/>
    <lineage>
        <taxon>Bacteria</taxon>
        <taxon>Bacillati</taxon>
        <taxon>Bacillota</taxon>
        <taxon>Erysipelotrichia</taxon>
        <taxon>Erysipelotrichales</taxon>
        <taxon>Erysipelotrichaceae</taxon>
        <taxon>Merdibacter</taxon>
    </lineage>
</organism>
<evidence type="ECO:0000256" key="1">
    <source>
        <dbReference type="ARBA" id="ARBA00005163"/>
    </source>
</evidence>
<dbReference type="GO" id="GO:0006099">
    <property type="term" value="P:tricarboxylic acid cycle"/>
    <property type="evidence" value="ECO:0007669"/>
    <property type="project" value="InterPro"/>
</dbReference>
<comment type="caution">
    <text evidence="7">The sequence shown here is derived from an EMBL/GenBank/DDBJ whole genome shotgun (WGS) entry which is preliminary data.</text>
</comment>
<dbReference type="EMBL" id="DWWM01000023">
    <property type="protein sequence ID" value="HJC36167.1"/>
    <property type="molecule type" value="Genomic_DNA"/>
</dbReference>